<evidence type="ECO:0000259" key="3">
    <source>
        <dbReference type="Pfam" id="PF05057"/>
    </source>
</evidence>
<proteinExistence type="inferred from homology"/>
<dbReference type="OrthoDB" id="273452at2759"/>
<dbReference type="HOGENOM" id="CLU_027968_1_1_1"/>
<evidence type="ECO:0000313" key="4">
    <source>
        <dbReference type="EMBL" id="KIP10020.1"/>
    </source>
</evidence>
<gene>
    <name evidence="4" type="ORF">PHLGIDRAFT_281394</name>
</gene>
<keyword evidence="2" id="KW-0812">Transmembrane</keyword>
<name>A0A0C3SDX3_PHLG1</name>
<dbReference type="InterPro" id="IPR029058">
    <property type="entry name" value="AB_hydrolase_fold"/>
</dbReference>
<dbReference type="SUPFAM" id="SSF53474">
    <property type="entry name" value="alpha/beta-Hydrolases"/>
    <property type="match status" value="1"/>
</dbReference>
<dbReference type="Pfam" id="PF05057">
    <property type="entry name" value="DUF676"/>
    <property type="match status" value="1"/>
</dbReference>
<keyword evidence="2" id="KW-1133">Transmembrane helix</keyword>
<protein>
    <recommendedName>
        <fullName evidence="3">DUF676 domain-containing protein</fullName>
    </recommendedName>
</protein>
<keyword evidence="5" id="KW-1185">Reference proteome</keyword>
<reference evidence="4 5" key="1">
    <citation type="journal article" date="2014" name="PLoS Genet.">
        <title>Analysis of the Phlebiopsis gigantea genome, transcriptome and secretome provides insight into its pioneer colonization strategies of wood.</title>
        <authorList>
            <person name="Hori C."/>
            <person name="Ishida T."/>
            <person name="Igarashi K."/>
            <person name="Samejima M."/>
            <person name="Suzuki H."/>
            <person name="Master E."/>
            <person name="Ferreira P."/>
            <person name="Ruiz-Duenas F.J."/>
            <person name="Held B."/>
            <person name="Canessa P."/>
            <person name="Larrondo L.F."/>
            <person name="Schmoll M."/>
            <person name="Druzhinina I.S."/>
            <person name="Kubicek C.P."/>
            <person name="Gaskell J.A."/>
            <person name="Kersten P."/>
            <person name="St John F."/>
            <person name="Glasner J."/>
            <person name="Sabat G."/>
            <person name="Splinter BonDurant S."/>
            <person name="Syed K."/>
            <person name="Yadav J."/>
            <person name="Mgbeahuruike A.C."/>
            <person name="Kovalchuk A."/>
            <person name="Asiegbu F.O."/>
            <person name="Lackner G."/>
            <person name="Hoffmeister D."/>
            <person name="Rencoret J."/>
            <person name="Gutierrez A."/>
            <person name="Sun H."/>
            <person name="Lindquist E."/>
            <person name="Barry K."/>
            <person name="Riley R."/>
            <person name="Grigoriev I.V."/>
            <person name="Henrissat B."/>
            <person name="Kues U."/>
            <person name="Berka R.M."/>
            <person name="Martinez A.T."/>
            <person name="Covert S.F."/>
            <person name="Blanchette R.A."/>
            <person name="Cullen D."/>
        </authorList>
    </citation>
    <scope>NUCLEOTIDE SEQUENCE [LARGE SCALE GENOMIC DNA]</scope>
    <source>
        <strain evidence="4 5">11061_1 CR5-6</strain>
    </source>
</reference>
<feature type="transmembrane region" description="Helical" evidence="2">
    <location>
        <begin position="235"/>
        <end position="258"/>
    </location>
</feature>
<dbReference type="Gene3D" id="3.40.50.1820">
    <property type="entry name" value="alpha/beta hydrolase"/>
    <property type="match status" value="1"/>
</dbReference>
<evidence type="ECO:0000313" key="5">
    <source>
        <dbReference type="Proteomes" id="UP000053257"/>
    </source>
</evidence>
<evidence type="ECO:0000256" key="1">
    <source>
        <dbReference type="ARBA" id="ARBA00007920"/>
    </source>
</evidence>
<dbReference type="EMBL" id="KN840459">
    <property type="protein sequence ID" value="KIP10020.1"/>
    <property type="molecule type" value="Genomic_DNA"/>
</dbReference>
<feature type="domain" description="DUF676" evidence="3">
    <location>
        <begin position="25"/>
        <end position="163"/>
    </location>
</feature>
<evidence type="ECO:0000256" key="2">
    <source>
        <dbReference type="SAM" id="Phobius"/>
    </source>
</evidence>
<accession>A0A0C3SDX3</accession>
<dbReference type="InterPro" id="IPR007751">
    <property type="entry name" value="DUF676_lipase-like"/>
</dbReference>
<keyword evidence="2" id="KW-0472">Membrane</keyword>
<organism evidence="4 5">
    <name type="scientific">Phlebiopsis gigantea (strain 11061_1 CR5-6)</name>
    <name type="common">White-rot fungus</name>
    <name type="synonym">Peniophora gigantea</name>
    <dbReference type="NCBI Taxonomy" id="745531"/>
    <lineage>
        <taxon>Eukaryota</taxon>
        <taxon>Fungi</taxon>
        <taxon>Dikarya</taxon>
        <taxon>Basidiomycota</taxon>
        <taxon>Agaricomycotina</taxon>
        <taxon>Agaricomycetes</taxon>
        <taxon>Polyporales</taxon>
        <taxon>Phanerochaetaceae</taxon>
        <taxon>Phlebiopsis</taxon>
    </lineage>
</organism>
<dbReference type="PANTHER" id="PTHR12482:SF62">
    <property type="entry name" value="LIPASE ROG1-RELATED"/>
    <property type="match status" value="1"/>
</dbReference>
<dbReference type="Proteomes" id="UP000053257">
    <property type="component" value="Unassembled WGS sequence"/>
</dbReference>
<sequence length="402" mass="44725">MARSCASSSQSRMKSRAPTTVSIGEVLDEVKRILEEKDQQVTKLSVIGYSLGGLVSRYLVGVLHQRKFFDKVTPVNFVTVATPHIGLIQFPGFRSKMFAYLGPRLLSRTGKQFYAVDQWSASGRPLLEVMADPDRIFYQALSLFPHICFYANAVNDTTVPYLTAAVETEDPFDDYMATGLQVELDEEYSPIIKSYSLPEVRPDAVPGPRMFSPAWFSSVRVPLPPVFQANFPYNALIYLSLPILIPMLMSMAVLRLSLDSHKSQKRIRALENHDSYRERLVQIVGQMEKRVEDVVVDYIVDPAEAAPRAAEPSVAGHTPTTTTLTNAGSATAAIAQQGGAVSPLQRKLARWLNGLPQLEKQLAFVDLVFNSHAVIIARDVRRFKHHARGHGVLNHLADHLVL</sequence>
<dbReference type="AlphaFoldDB" id="A0A0C3SDX3"/>
<dbReference type="PANTHER" id="PTHR12482">
    <property type="entry name" value="LIPASE ROG1-RELATED-RELATED"/>
    <property type="match status" value="1"/>
</dbReference>
<comment type="similarity">
    <text evidence="1">Belongs to the putative lipase ROG1 family.</text>
</comment>
<dbReference type="InterPro" id="IPR044294">
    <property type="entry name" value="Lipase-like"/>
</dbReference>